<keyword evidence="7" id="KW-1006">Bacterial flagellum protein export</keyword>
<dbReference type="GO" id="GO:0005829">
    <property type="term" value="C:cytosol"/>
    <property type="evidence" value="ECO:0007669"/>
    <property type="project" value="TreeGrafter"/>
</dbReference>
<evidence type="ECO:0000313" key="9">
    <source>
        <dbReference type="EMBL" id="RXZ65246.1"/>
    </source>
</evidence>
<feature type="domain" description="Flagellar assembly protein FliH/Type III secretion system HrpE" evidence="8">
    <location>
        <begin position="113"/>
        <end position="181"/>
    </location>
</feature>
<accession>A0A4V1QW82</accession>
<dbReference type="GO" id="GO:0044781">
    <property type="term" value="P:bacterial-type flagellum organization"/>
    <property type="evidence" value="ECO:0007669"/>
    <property type="project" value="UniProtKB-KW"/>
</dbReference>
<protein>
    <recommendedName>
        <fullName evidence="3">Flagellar assembly protein FliH</fullName>
    </recommendedName>
</protein>
<keyword evidence="4" id="KW-0813">Transport</keyword>
<evidence type="ECO:0000256" key="3">
    <source>
        <dbReference type="ARBA" id="ARBA00016507"/>
    </source>
</evidence>
<evidence type="ECO:0000259" key="8">
    <source>
        <dbReference type="Pfam" id="PF02108"/>
    </source>
</evidence>
<gene>
    <name evidence="9" type="ORF">ETX26_00320</name>
</gene>
<evidence type="ECO:0000256" key="1">
    <source>
        <dbReference type="ARBA" id="ARBA00003041"/>
    </source>
</evidence>
<dbReference type="RefSeq" id="WP_129522736.1">
    <property type="nucleotide sequence ID" value="NZ_SDPV01000001.1"/>
</dbReference>
<dbReference type="PANTHER" id="PTHR34982">
    <property type="entry name" value="YOP PROTEINS TRANSLOCATION PROTEIN L"/>
    <property type="match status" value="1"/>
</dbReference>
<organism evidence="9 10">
    <name type="scientific">Pelagerythrobacter rhizovicinus</name>
    <dbReference type="NCBI Taxonomy" id="2268576"/>
    <lineage>
        <taxon>Bacteria</taxon>
        <taxon>Pseudomonadati</taxon>
        <taxon>Pseudomonadota</taxon>
        <taxon>Alphaproteobacteria</taxon>
        <taxon>Sphingomonadales</taxon>
        <taxon>Erythrobacteraceae</taxon>
        <taxon>Pelagerythrobacter</taxon>
    </lineage>
</organism>
<dbReference type="PANTHER" id="PTHR34982:SF1">
    <property type="entry name" value="FLAGELLAR ASSEMBLY PROTEIN FLIH"/>
    <property type="match status" value="1"/>
</dbReference>
<dbReference type="GO" id="GO:0015031">
    <property type="term" value="P:protein transport"/>
    <property type="evidence" value="ECO:0007669"/>
    <property type="project" value="UniProtKB-KW"/>
</dbReference>
<evidence type="ECO:0000256" key="5">
    <source>
        <dbReference type="ARBA" id="ARBA00022795"/>
    </source>
</evidence>
<dbReference type="InterPro" id="IPR018035">
    <property type="entry name" value="Flagellar_FliH/T3SS_HrpE"/>
</dbReference>
<reference evidence="9 10" key="1">
    <citation type="submission" date="2019-01" db="EMBL/GenBank/DDBJ databases">
        <title>Altererythrobacter rhizovicinus sp. nov., isolated from the rhizosphere soil of Haloxylon ammodendron.</title>
        <authorList>
            <person name="Li H.-P."/>
            <person name="Gou J.-Y."/>
            <person name="Yao D."/>
            <person name="Han Q.-Q."/>
            <person name="Shao K.-Z."/>
            <person name="Zhao Q."/>
            <person name="Zhang J.-L."/>
        </authorList>
    </citation>
    <scope>NUCLEOTIDE SEQUENCE [LARGE SCALE GENOMIC DNA]</scope>
    <source>
        <strain evidence="9 10">AY-3R</strain>
    </source>
</reference>
<comment type="caution">
    <text evidence="9">The sequence shown here is derived from an EMBL/GenBank/DDBJ whole genome shotgun (WGS) entry which is preliminary data.</text>
</comment>
<sequence>MSIQSRACLPLERLRGSGGFSRDPRFSPLFVVPAEETAAEPARDPVAEAYERGFSEGAAQAEARAQEQERERDARRHAIELAFARFDADSAAALRERLRLTVLTLCEDAILPLALDEDGLVARIGKATAMLQRAQDERRVLLHPDDLALVESRLPADLVAVPDSSVERGGLRIETEDGGIEDGPSQWRRILEEAFREC</sequence>
<evidence type="ECO:0000256" key="6">
    <source>
        <dbReference type="ARBA" id="ARBA00022927"/>
    </source>
</evidence>
<comment type="similarity">
    <text evidence="2">Belongs to the FliH family.</text>
</comment>
<evidence type="ECO:0000256" key="2">
    <source>
        <dbReference type="ARBA" id="ARBA00006602"/>
    </source>
</evidence>
<keyword evidence="10" id="KW-1185">Reference proteome</keyword>
<name>A0A4V1QW82_9SPHN</name>
<keyword evidence="5" id="KW-1005">Bacterial flagellum biogenesis</keyword>
<comment type="function">
    <text evidence="1">Needed for flagellar regrowth and assembly.</text>
</comment>
<proteinExistence type="inferred from homology"/>
<dbReference type="Pfam" id="PF02108">
    <property type="entry name" value="FliH"/>
    <property type="match status" value="1"/>
</dbReference>
<evidence type="ECO:0000256" key="7">
    <source>
        <dbReference type="ARBA" id="ARBA00023225"/>
    </source>
</evidence>
<evidence type="ECO:0000256" key="4">
    <source>
        <dbReference type="ARBA" id="ARBA00022448"/>
    </source>
</evidence>
<dbReference type="InterPro" id="IPR051472">
    <property type="entry name" value="T3SS_Stator/FliH"/>
</dbReference>
<dbReference type="EMBL" id="SDPV01000001">
    <property type="protein sequence ID" value="RXZ65246.1"/>
    <property type="molecule type" value="Genomic_DNA"/>
</dbReference>
<keyword evidence="6" id="KW-0653">Protein transport</keyword>
<dbReference type="OrthoDB" id="7506803at2"/>
<dbReference type="AlphaFoldDB" id="A0A4V1QW82"/>
<evidence type="ECO:0000313" key="10">
    <source>
        <dbReference type="Proteomes" id="UP000293623"/>
    </source>
</evidence>
<dbReference type="Proteomes" id="UP000293623">
    <property type="component" value="Unassembled WGS sequence"/>
</dbReference>